<evidence type="ECO:0000259" key="7">
    <source>
        <dbReference type="PROSITE" id="PS50203"/>
    </source>
</evidence>
<evidence type="ECO:0000256" key="5">
    <source>
        <dbReference type="PROSITE-ProRule" id="PRU00239"/>
    </source>
</evidence>
<dbReference type="PANTHER" id="PTHR10183">
    <property type="entry name" value="CALPAIN"/>
    <property type="match status" value="1"/>
</dbReference>
<accession>A0ABR2HJB1</accession>
<dbReference type="SMART" id="SM00230">
    <property type="entry name" value="CysPc"/>
    <property type="match status" value="1"/>
</dbReference>
<dbReference type="InterPro" id="IPR011990">
    <property type="entry name" value="TPR-like_helical_dom_sf"/>
</dbReference>
<dbReference type="InterPro" id="IPR006597">
    <property type="entry name" value="Sel1-like"/>
</dbReference>
<feature type="compositionally biased region" description="Acidic residues" evidence="6">
    <location>
        <begin position="498"/>
        <end position="513"/>
    </location>
</feature>
<comment type="caution">
    <text evidence="8">The sequence shown here is derived from an EMBL/GenBank/DDBJ whole genome shotgun (WGS) entry which is preliminary data.</text>
</comment>
<protein>
    <recommendedName>
        <fullName evidence="7">Calpain catalytic domain-containing protein</fullName>
    </recommendedName>
</protein>
<evidence type="ECO:0000256" key="4">
    <source>
        <dbReference type="ARBA" id="ARBA00022807"/>
    </source>
</evidence>
<feature type="domain" description="Calpain catalytic" evidence="7">
    <location>
        <begin position="27"/>
        <end position="331"/>
    </location>
</feature>
<keyword evidence="4 5" id="KW-0788">Thiol protease</keyword>
<dbReference type="SUPFAM" id="SSF81901">
    <property type="entry name" value="HCP-like"/>
    <property type="match status" value="2"/>
</dbReference>
<sequence>MKKYDDFAKEASRYKQILINYRDKGQVFTDNSFHPQGKVSENKINFSGSNYEWKRIDDVYNVPLFQKKLIDPDFIQQGEIGDCYFLTALAYIARKSETVKHLFDIETPESILGSEKDSINIKCGAVVIYFNVFGRRTPVLIDTYILFLKGRRLPRFGHPSDINQSPWLCLVEKAFAKLHGSFSNIISGGIGYAIYTLLGYYRKCELFSNIKGDKYEKMLEYQNNYVIMGTSSHEKDLVNVTVDDVTDKGIVLSHAYAIMKVRKCQGKNFICLRNPWGNDQEWLGDYSDTSSLWTPKLIQELGMKPSDDGTFWMIDRDFFNYFTDLEYSKSIPPNWIKRQYTCQLVPGPHDGYYPNCNAAKIWERPNFAFQITDQIKPGQNCKVRIVIEKKNPRGRNASFNYQVVLCKAQGQKLTPELVNYGYRYNANSNILSFSYTVNNNNEIITMAIQRTVKTDLTEDCYVQIFCELDFKLYNIDKPGQLIPRSENTTYLIDTNKDDSDDDNDNVQDSEDNSGLEFYKREAEKGDINAIYNYADILFYGDQTTPNKKEANRLYKIAADKGHVKSMHKYAWNLELGDGITENKKEALKYYKMAAENGKVKSMIKCAQMMYDGEGVPENKKLAIKYYKMAADKGDIYSMVTLGIVLSIDDDDLPANIKDSAKYNKMAADEGDVDAMFRYAEIMEDGDEDIDANPEEAAKYYKMAADKGDVESMKSYASMLDDGEGIDENKKEAAKYYSKAADEGDVQSMFFAATIYDDEDNGFGVDLRKSAKYYKMAADRGHRESMYFYGLKLLDGEGVGIDEEEGYKYIKKSADLGYDRAINYLNK</sequence>
<reference evidence="8 9" key="1">
    <citation type="submission" date="2024-04" db="EMBL/GenBank/DDBJ databases">
        <title>Tritrichomonas musculus Genome.</title>
        <authorList>
            <person name="Alves-Ferreira E."/>
            <person name="Grigg M."/>
            <person name="Lorenzi H."/>
            <person name="Galac M."/>
        </authorList>
    </citation>
    <scope>NUCLEOTIDE SEQUENCE [LARGE SCALE GENOMIC DNA]</scope>
    <source>
        <strain evidence="8 9">EAF2021</strain>
    </source>
</reference>
<dbReference type="SUPFAM" id="SSF54001">
    <property type="entry name" value="Cysteine proteinases"/>
    <property type="match status" value="1"/>
</dbReference>
<dbReference type="InterPro" id="IPR022684">
    <property type="entry name" value="Calpain_cysteine_protease"/>
</dbReference>
<feature type="active site" evidence="5">
    <location>
        <position position="254"/>
    </location>
</feature>
<organism evidence="8 9">
    <name type="scientific">Tritrichomonas musculus</name>
    <dbReference type="NCBI Taxonomy" id="1915356"/>
    <lineage>
        <taxon>Eukaryota</taxon>
        <taxon>Metamonada</taxon>
        <taxon>Parabasalia</taxon>
        <taxon>Tritrichomonadida</taxon>
        <taxon>Tritrichomonadidae</taxon>
        <taxon>Tritrichomonas</taxon>
    </lineage>
</organism>
<dbReference type="Gene3D" id="1.25.40.10">
    <property type="entry name" value="Tetratricopeptide repeat domain"/>
    <property type="match status" value="1"/>
</dbReference>
<dbReference type="Pfam" id="PF00648">
    <property type="entry name" value="Peptidase_C2"/>
    <property type="match status" value="1"/>
</dbReference>
<dbReference type="PROSITE" id="PS50203">
    <property type="entry name" value="CALPAIN_CAT"/>
    <property type="match status" value="1"/>
</dbReference>
<gene>
    <name evidence="8" type="ORF">M9Y10_019385</name>
</gene>
<evidence type="ECO:0000256" key="6">
    <source>
        <dbReference type="SAM" id="MobiDB-lite"/>
    </source>
</evidence>
<dbReference type="Gene3D" id="3.90.70.10">
    <property type="entry name" value="Cysteine proteinases"/>
    <property type="match status" value="1"/>
</dbReference>
<dbReference type="PANTHER" id="PTHR10183:SF379">
    <property type="entry name" value="CALPAIN-5"/>
    <property type="match status" value="1"/>
</dbReference>
<dbReference type="EMBL" id="JAPFFF010000027">
    <property type="protein sequence ID" value="KAK8848322.1"/>
    <property type="molecule type" value="Genomic_DNA"/>
</dbReference>
<evidence type="ECO:0000256" key="2">
    <source>
        <dbReference type="ARBA" id="ARBA00022670"/>
    </source>
</evidence>
<dbReference type="InterPro" id="IPR038765">
    <property type="entry name" value="Papain-like_cys_pep_sf"/>
</dbReference>
<name>A0ABR2HJB1_9EUKA</name>
<dbReference type="InterPro" id="IPR001300">
    <property type="entry name" value="Peptidase_C2_calpain_cat"/>
</dbReference>
<dbReference type="Pfam" id="PF08238">
    <property type="entry name" value="Sel1"/>
    <property type="match status" value="7"/>
</dbReference>
<feature type="active site" evidence="5">
    <location>
        <position position="83"/>
    </location>
</feature>
<keyword evidence="3 5" id="KW-0378">Hydrolase</keyword>
<feature type="active site" evidence="5">
    <location>
        <position position="274"/>
    </location>
</feature>
<keyword evidence="2 5" id="KW-0645">Protease</keyword>
<dbReference type="Proteomes" id="UP001470230">
    <property type="component" value="Unassembled WGS sequence"/>
</dbReference>
<evidence type="ECO:0000256" key="1">
    <source>
        <dbReference type="ARBA" id="ARBA00007623"/>
    </source>
</evidence>
<comment type="similarity">
    <text evidence="1">Belongs to the peptidase C2 family.</text>
</comment>
<proteinExistence type="inferred from homology"/>
<dbReference type="SMART" id="SM00671">
    <property type="entry name" value="SEL1"/>
    <property type="match status" value="8"/>
</dbReference>
<evidence type="ECO:0000313" key="8">
    <source>
        <dbReference type="EMBL" id="KAK8848322.1"/>
    </source>
</evidence>
<evidence type="ECO:0000256" key="3">
    <source>
        <dbReference type="ARBA" id="ARBA00022801"/>
    </source>
</evidence>
<feature type="region of interest" description="Disordered" evidence="6">
    <location>
        <begin position="492"/>
        <end position="515"/>
    </location>
</feature>
<dbReference type="PRINTS" id="PR00704">
    <property type="entry name" value="CALPAIN"/>
</dbReference>
<keyword evidence="9" id="KW-1185">Reference proteome</keyword>
<evidence type="ECO:0000313" key="9">
    <source>
        <dbReference type="Proteomes" id="UP001470230"/>
    </source>
</evidence>